<feature type="non-terminal residue" evidence="1">
    <location>
        <position position="1"/>
    </location>
</feature>
<organism evidence="1 2">
    <name type="scientific">Friedmanniomyces simplex</name>
    <dbReference type="NCBI Taxonomy" id="329884"/>
    <lineage>
        <taxon>Eukaryota</taxon>
        <taxon>Fungi</taxon>
        <taxon>Dikarya</taxon>
        <taxon>Ascomycota</taxon>
        <taxon>Pezizomycotina</taxon>
        <taxon>Dothideomycetes</taxon>
        <taxon>Dothideomycetidae</taxon>
        <taxon>Mycosphaerellales</taxon>
        <taxon>Teratosphaeriaceae</taxon>
        <taxon>Friedmanniomyces</taxon>
    </lineage>
</organism>
<evidence type="ECO:0000313" key="1">
    <source>
        <dbReference type="EMBL" id="TKA75027.1"/>
    </source>
</evidence>
<proteinExistence type="predicted"/>
<keyword evidence="2" id="KW-1185">Reference proteome</keyword>
<reference evidence="1 2" key="1">
    <citation type="submission" date="2017-03" db="EMBL/GenBank/DDBJ databases">
        <title>Genomes of endolithic fungi from Antarctica.</title>
        <authorList>
            <person name="Coleine C."/>
            <person name="Masonjones S."/>
            <person name="Stajich J.E."/>
        </authorList>
    </citation>
    <scope>NUCLEOTIDE SEQUENCE [LARGE SCALE GENOMIC DNA]</scope>
    <source>
        <strain evidence="1 2">CCFEE 5184</strain>
    </source>
</reference>
<protein>
    <submittedName>
        <fullName evidence="1">Uncharacterized protein</fullName>
    </submittedName>
</protein>
<comment type="caution">
    <text evidence="1">The sequence shown here is derived from an EMBL/GenBank/DDBJ whole genome shotgun (WGS) entry which is preliminary data.</text>
</comment>
<dbReference type="AlphaFoldDB" id="A0A4U0XG09"/>
<sequence>LKMLQGVREIFELIDSASVSGESTEPPANEGKIVIIGRNIGSPETSASFQQSLGAALATS</sequence>
<dbReference type="OrthoDB" id="258627at2759"/>
<dbReference type="EMBL" id="NAJQ01000206">
    <property type="protein sequence ID" value="TKA75027.1"/>
    <property type="molecule type" value="Genomic_DNA"/>
</dbReference>
<gene>
    <name evidence="1" type="ORF">B0A55_04791</name>
</gene>
<evidence type="ECO:0000313" key="2">
    <source>
        <dbReference type="Proteomes" id="UP000309340"/>
    </source>
</evidence>
<name>A0A4U0XG09_9PEZI</name>
<accession>A0A4U0XG09</accession>
<dbReference type="Proteomes" id="UP000309340">
    <property type="component" value="Unassembled WGS sequence"/>
</dbReference>